<organism evidence="1 2">
    <name type="scientific">Clostridium botulinum</name>
    <dbReference type="NCBI Taxonomy" id="1491"/>
    <lineage>
        <taxon>Bacteria</taxon>
        <taxon>Bacillati</taxon>
        <taxon>Bacillota</taxon>
        <taxon>Clostridia</taxon>
        <taxon>Eubacteriales</taxon>
        <taxon>Clostridiaceae</taxon>
        <taxon>Clostridium</taxon>
    </lineage>
</organism>
<dbReference type="Proteomes" id="UP000037540">
    <property type="component" value="Unassembled WGS sequence"/>
</dbReference>
<protein>
    <recommendedName>
        <fullName evidence="3">DUF3037 domain-containing protein</fullName>
    </recommendedName>
</protein>
<evidence type="ECO:0008006" key="3">
    <source>
        <dbReference type="Google" id="ProtNLM"/>
    </source>
</evidence>
<evidence type="ECO:0000313" key="1">
    <source>
        <dbReference type="EMBL" id="KOA85010.1"/>
    </source>
</evidence>
<dbReference type="InterPro" id="IPR021398">
    <property type="entry name" value="DUF3037"/>
</dbReference>
<keyword evidence="1" id="KW-0614">Plasmid</keyword>
<name>A0A9Q1ZAM5_CLOBO</name>
<gene>
    <name evidence="1" type="ORF">ADU74_10090</name>
</gene>
<reference evidence="1 2" key="1">
    <citation type="submission" date="2015-07" db="EMBL/GenBank/DDBJ databases">
        <title>Draft genome sequences of 17 French Clostridium botulinum group III.</title>
        <authorList>
            <person name="Woudstra C."/>
            <person name="Le Marechal C."/>
            <person name="Souillard R."/>
            <person name="Bayon-Auboyer M.-H."/>
            <person name="Dessouter D."/>
            <person name="Fach P."/>
        </authorList>
    </citation>
    <scope>NUCLEOTIDE SEQUENCE [LARGE SCALE GENOMIC DNA]</scope>
    <source>
        <strain evidence="1 2">12LNRI-CD</strain>
        <plasmid evidence="1">p1BKT015925</plasmid>
    </source>
</reference>
<dbReference type="RefSeq" id="WP_013720905.1">
    <property type="nucleotide sequence ID" value="NZ_LGVQ01000009.1"/>
</dbReference>
<geneLocation type="plasmid" evidence="1">
    <name>p1BKT015925</name>
</geneLocation>
<dbReference type="AlphaFoldDB" id="A0A9Q1ZAM5"/>
<dbReference type="OrthoDB" id="1919034at2"/>
<comment type="caution">
    <text evidence="1">The sequence shown here is derived from an EMBL/GenBank/DDBJ whole genome shotgun (WGS) entry which is preliminary data.</text>
</comment>
<dbReference type="EMBL" id="LGVR01000060">
    <property type="protein sequence ID" value="KOA85010.1"/>
    <property type="molecule type" value="Genomic_DNA"/>
</dbReference>
<evidence type="ECO:0000313" key="2">
    <source>
        <dbReference type="Proteomes" id="UP000037540"/>
    </source>
</evidence>
<proteinExistence type="predicted"/>
<dbReference type="Pfam" id="PF11236">
    <property type="entry name" value="DUF3037"/>
    <property type="match status" value="1"/>
</dbReference>
<accession>A0A9Q1ZAM5</accession>
<sequence length="266" mass="32115">MKIYFSVLSYHPSFITDESINVAILFYNEKTDERNFEITTKWQRVQSFDDEVNIDILKLLLKGMQCEIQNTFWSREKSFNIYNYTDTFINELRFSKIYTSNTDNMKSFVEKTKKMFLRYDYNKKDRPNTSQQVNYFKHFMKSNNIKFYKGKTKGEYSEPVNYDYFINEYAFKIFTFANKNLSKIITSVKAWAFTAAEMEEKNYKTIFIYDTDIEDDKFKTIYEILRKSSYKLFKIKDAMEFISELENDKLENESLLDFLDYPNLTS</sequence>